<evidence type="ECO:0000259" key="7">
    <source>
        <dbReference type="SMART" id="SM01009"/>
    </source>
</evidence>
<keyword evidence="5" id="KW-0234">DNA repair</keyword>
<dbReference type="InterPro" id="IPR011257">
    <property type="entry name" value="DNA_glycosylase"/>
</dbReference>
<dbReference type="InterPro" id="IPR000035">
    <property type="entry name" value="Alkylbase_DNA_glycsylse_CS"/>
</dbReference>
<feature type="domain" description="HhH-GPD" evidence="6">
    <location>
        <begin position="122"/>
        <end position="276"/>
    </location>
</feature>
<evidence type="ECO:0000313" key="8">
    <source>
        <dbReference type="EMBL" id="MBK4715245.1"/>
    </source>
</evidence>
<accession>A0A8K0XWE0</accession>
<dbReference type="InterPro" id="IPR010316">
    <property type="entry name" value="AlkA_N"/>
</dbReference>
<dbReference type="RefSeq" id="WP_238713476.1">
    <property type="nucleotide sequence ID" value="NZ_JAEPBH010000016.1"/>
</dbReference>
<dbReference type="EMBL" id="JAEPBH010000016">
    <property type="protein sequence ID" value="MBK4715245.1"/>
    <property type="molecule type" value="Genomic_DNA"/>
</dbReference>
<dbReference type="SMART" id="SM00478">
    <property type="entry name" value="ENDO3c"/>
    <property type="match status" value="1"/>
</dbReference>
<dbReference type="SMART" id="SM01009">
    <property type="entry name" value="AlkA_N"/>
    <property type="match status" value="1"/>
</dbReference>
<dbReference type="InterPro" id="IPR051912">
    <property type="entry name" value="Alkylbase_DNA_Glycosylase/TA"/>
</dbReference>
<feature type="domain" description="DNA-3-methyladenine glycosylase AlkA N-terminal" evidence="7">
    <location>
        <begin position="1"/>
        <end position="112"/>
    </location>
</feature>
<name>A0A8K0XWE0_9ENTR</name>
<proteinExistence type="inferred from homology"/>
<dbReference type="GO" id="GO:0032993">
    <property type="term" value="C:protein-DNA complex"/>
    <property type="evidence" value="ECO:0007669"/>
    <property type="project" value="TreeGrafter"/>
</dbReference>
<dbReference type="GO" id="GO:0006285">
    <property type="term" value="P:base-excision repair, AP site formation"/>
    <property type="evidence" value="ECO:0007669"/>
    <property type="project" value="TreeGrafter"/>
</dbReference>
<evidence type="ECO:0000256" key="3">
    <source>
        <dbReference type="ARBA" id="ARBA00012000"/>
    </source>
</evidence>
<comment type="catalytic activity">
    <reaction evidence="1">
        <text>Hydrolysis of alkylated DNA, releasing 3-methyladenine, 3-methylguanine, 7-methylguanine and 7-methyladenine.</text>
        <dbReference type="EC" id="3.2.2.21"/>
    </reaction>
</comment>
<dbReference type="NCBIfam" id="NF007641">
    <property type="entry name" value="PRK10308.1"/>
    <property type="match status" value="1"/>
</dbReference>
<dbReference type="Pfam" id="PF06029">
    <property type="entry name" value="AlkA_N"/>
    <property type="match status" value="1"/>
</dbReference>
<dbReference type="PANTHER" id="PTHR43003">
    <property type="entry name" value="DNA-3-METHYLADENINE GLYCOSYLASE"/>
    <property type="match status" value="1"/>
</dbReference>
<dbReference type="EC" id="3.2.2.21" evidence="3"/>
<evidence type="ECO:0000256" key="5">
    <source>
        <dbReference type="ARBA" id="ARBA00023204"/>
    </source>
</evidence>
<dbReference type="Gene3D" id="1.10.1670.10">
    <property type="entry name" value="Helix-hairpin-Helix base-excision DNA repair enzymes (C-terminal)"/>
    <property type="match status" value="1"/>
</dbReference>
<dbReference type="SUPFAM" id="SSF55945">
    <property type="entry name" value="TATA-box binding protein-like"/>
    <property type="match status" value="1"/>
</dbReference>
<dbReference type="InterPro" id="IPR023170">
    <property type="entry name" value="HhH_base_excis_C"/>
</dbReference>
<dbReference type="InterPro" id="IPR003265">
    <property type="entry name" value="HhH-GPD_domain"/>
</dbReference>
<protein>
    <recommendedName>
        <fullName evidence="3">DNA-3-methyladenine glycosylase II</fullName>
        <ecNumber evidence="3">3.2.2.21</ecNumber>
    </recommendedName>
</protein>
<comment type="caution">
    <text evidence="8">The sequence shown here is derived from an EMBL/GenBank/DDBJ whole genome shotgun (WGS) entry which is preliminary data.</text>
</comment>
<dbReference type="Pfam" id="PF00730">
    <property type="entry name" value="HhH-GPD"/>
    <property type="match status" value="1"/>
</dbReference>
<evidence type="ECO:0000259" key="6">
    <source>
        <dbReference type="SMART" id="SM00478"/>
    </source>
</evidence>
<keyword evidence="4" id="KW-0227">DNA damage</keyword>
<keyword evidence="9" id="KW-1185">Reference proteome</keyword>
<dbReference type="GO" id="GO:0043916">
    <property type="term" value="F:DNA-7-methylguanine glycosylase activity"/>
    <property type="evidence" value="ECO:0007669"/>
    <property type="project" value="TreeGrafter"/>
</dbReference>
<keyword evidence="8" id="KW-0378">Hydrolase</keyword>
<dbReference type="GO" id="GO:0006307">
    <property type="term" value="P:DNA alkylation repair"/>
    <property type="evidence" value="ECO:0007669"/>
    <property type="project" value="TreeGrafter"/>
</dbReference>
<comment type="similarity">
    <text evidence="2">Belongs to the alkylbase DNA glycosidase AlkA family.</text>
</comment>
<dbReference type="InterPro" id="IPR037046">
    <property type="entry name" value="AlkA_N_sf"/>
</dbReference>
<gene>
    <name evidence="8" type="primary">alkA</name>
    <name evidence="8" type="ORF">JJB97_07870</name>
</gene>
<dbReference type="Gene3D" id="1.10.340.30">
    <property type="entry name" value="Hypothetical protein, domain 2"/>
    <property type="match status" value="1"/>
</dbReference>
<organism evidence="8 9">
    <name type="scientific">Tenebrionibacter intestinalis</name>
    <dbReference type="NCBI Taxonomy" id="2799638"/>
    <lineage>
        <taxon>Bacteria</taxon>
        <taxon>Pseudomonadati</taxon>
        <taxon>Pseudomonadota</taxon>
        <taxon>Gammaproteobacteria</taxon>
        <taxon>Enterobacterales</taxon>
        <taxon>Enterobacteriaceae</taxon>
        <taxon>Tenebrionibacter/Tenebrionicola group</taxon>
        <taxon>Tenebrionibacter</taxon>
    </lineage>
</organism>
<dbReference type="GO" id="GO:0032131">
    <property type="term" value="F:alkylated DNA binding"/>
    <property type="evidence" value="ECO:0007669"/>
    <property type="project" value="TreeGrafter"/>
</dbReference>
<evidence type="ECO:0000256" key="2">
    <source>
        <dbReference type="ARBA" id="ARBA00010817"/>
    </source>
</evidence>
<sequence>MLTLDYHPPCDWAWMLDFLGARAVAGIETVSATAYRRSLAISGCCGILAVRPHPAANRVAITLSDGLLPVQAAVLARVTALFDLALEPTVMLSHLGTLAAARPGLRLPGCMDPFEQAVRAVLGQLVSVAMAAKLTAKVVQAWGDPLPGYPGWRLFPRPEQLAILAPEQLNALGMPLRRAQAIIHIARLCLEGEFPLTPPADVAQGIKELMTLPGIGRWTASYYALRGWQAADIFLPDDYAVKQRFAGMTVSQTRRYSVRWQPWRSYALLHVWNSESWRPG</sequence>
<evidence type="ECO:0000256" key="4">
    <source>
        <dbReference type="ARBA" id="ARBA00022763"/>
    </source>
</evidence>
<evidence type="ECO:0000256" key="1">
    <source>
        <dbReference type="ARBA" id="ARBA00000086"/>
    </source>
</evidence>
<dbReference type="Gene3D" id="3.30.310.20">
    <property type="entry name" value="DNA-3-methyladenine glycosylase AlkA, N-terminal domain"/>
    <property type="match status" value="1"/>
</dbReference>
<dbReference type="GO" id="GO:0005737">
    <property type="term" value="C:cytoplasm"/>
    <property type="evidence" value="ECO:0007669"/>
    <property type="project" value="TreeGrafter"/>
</dbReference>
<keyword evidence="8" id="KW-0326">Glycosidase</keyword>
<dbReference type="PROSITE" id="PS00516">
    <property type="entry name" value="ALKYLBASE_DNA_GLYCOS"/>
    <property type="match status" value="1"/>
</dbReference>
<evidence type="ECO:0000313" key="9">
    <source>
        <dbReference type="Proteomes" id="UP000659047"/>
    </source>
</evidence>
<dbReference type="AlphaFoldDB" id="A0A8K0XWE0"/>
<dbReference type="CDD" id="cd00056">
    <property type="entry name" value="ENDO3c"/>
    <property type="match status" value="1"/>
</dbReference>
<dbReference type="SUPFAM" id="SSF48150">
    <property type="entry name" value="DNA-glycosylase"/>
    <property type="match status" value="1"/>
</dbReference>
<dbReference type="GO" id="GO:0008725">
    <property type="term" value="F:DNA-3-methyladenine glycosylase activity"/>
    <property type="evidence" value="ECO:0007669"/>
    <property type="project" value="TreeGrafter"/>
</dbReference>
<reference evidence="8" key="1">
    <citation type="submission" date="2021-01" db="EMBL/GenBank/DDBJ databases">
        <title>Intestinitalea alba gen. nov., sp. nov., a novel genus of the family Enterobacteriaceae, isolated from the gut of the plastic-eating mealworm Tenebrio molitor L.</title>
        <authorList>
            <person name="Yang Y."/>
        </authorList>
    </citation>
    <scope>NUCLEOTIDE SEQUENCE</scope>
    <source>
        <strain evidence="8">BIT-L3</strain>
    </source>
</reference>
<dbReference type="Proteomes" id="UP000659047">
    <property type="component" value="Unassembled WGS sequence"/>
</dbReference>
<dbReference type="PANTHER" id="PTHR43003:SF13">
    <property type="entry name" value="DNA-3-METHYLADENINE GLYCOSYLASE 2"/>
    <property type="match status" value="1"/>
</dbReference>